<dbReference type="AlphaFoldDB" id="A0A8X6WM13"/>
<evidence type="ECO:0000313" key="2">
    <source>
        <dbReference type="Proteomes" id="UP000886998"/>
    </source>
</evidence>
<protein>
    <submittedName>
        <fullName evidence="1">Uncharacterized protein</fullName>
    </submittedName>
</protein>
<name>A0A8X6WM13_9ARAC</name>
<dbReference type="EMBL" id="BMAV01000373">
    <property type="protein sequence ID" value="GFY37598.1"/>
    <property type="molecule type" value="Genomic_DNA"/>
</dbReference>
<sequence>MLVVVCVSKRSGGWVRPFQAVVGWWCRGLGLEPASLQSGKRCRHRVLRPRGENKEPSHCVKTEEILMNKRLRKIYVARGKVRLQALLTGWGLGLTGVISGPGWYDIGLFQFLWIFQQVELEELLQRRAGA</sequence>
<gene>
    <name evidence="1" type="ORF">TNIN_342531</name>
</gene>
<accession>A0A8X6WM13</accession>
<keyword evidence="2" id="KW-1185">Reference proteome</keyword>
<evidence type="ECO:0000313" key="1">
    <source>
        <dbReference type="EMBL" id="GFY37598.1"/>
    </source>
</evidence>
<dbReference type="Proteomes" id="UP000886998">
    <property type="component" value="Unassembled WGS sequence"/>
</dbReference>
<comment type="caution">
    <text evidence="1">The sequence shown here is derived from an EMBL/GenBank/DDBJ whole genome shotgun (WGS) entry which is preliminary data.</text>
</comment>
<reference evidence="1" key="1">
    <citation type="submission" date="2020-08" db="EMBL/GenBank/DDBJ databases">
        <title>Multicomponent nature underlies the extraordinary mechanical properties of spider dragline silk.</title>
        <authorList>
            <person name="Kono N."/>
            <person name="Nakamura H."/>
            <person name="Mori M."/>
            <person name="Yoshida Y."/>
            <person name="Ohtoshi R."/>
            <person name="Malay A.D."/>
            <person name="Moran D.A.P."/>
            <person name="Tomita M."/>
            <person name="Numata K."/>
            <person name="Arakawa K."/>
        </authorList>
    </citation>
    <scope>NUCLEOTIDE SEQUENCE</scope>
</reference>
<organism evidence="1 2">
    <name type="scientific">Trichonephila inaurata madagascariensis</name>
    <dbReference type="NCBI Taxonomy" id="2747483"/>
    <lineage>
        <taxon>Eukaryota</taxon>
        <taxon>Metazoa</taxon>
        <taxon>Ecdysozoa</taxon>
        <taxon>Arthropoda</taxon>
        <taxon>Chelicerata</taxon>
        <taxon>Arachnida</taxon>
        <taxon>Araneae</taxon>
        <taxon>Araneomorphae</taxon>
        <taxon>Entelegynae</taxon>
        <taxon>Araneoidea</taxon>
        <taxon>Nephilidae</taxon>
        <taxon>Trichonephila</taxon>
        <taxon>Trichonephila inaurata</taxon>
    </lineage>
</organism>
<proteinExistence type="predicted"/>